<evidence type="ECO:0008006" key="4">
    <source>
        <dbReference type="Google" id="ProtNLM"/>
    </source>
</evidence>
<organism evidence="2 3">
    <name type="scientific">Sphingomonas canadensis</name>
    <dbReference type="NCBI Taxonomy" id="1219257"/>
    <lineage>
        <taxon>Bacteria</taxon>
        <taxon>Pseudomonadati</taxon>
        <taxon>Pseudomonadota</taxon>
        <taxon>Alphaproteobacteria</taxon>
        <taxon>Sphingomonadales</taxon>
        <taxon>Sphingomonadaceae</taxon>
        <taxon>Sphingomonas</taxon>
    </lineage>
</organism>
<dbReference type="Proteomes" id="UP001596977">
    <property type="component" value="Unassembled WGS sequence"/>
</dbReference>
<dbReference type="RefSeq" id="WP_264944025.1">
    <property type="nucleotide sequence ID" value="NZ_JAPDRA010000004.1"/>
</dbReference>
<feature type="transmembrane region" description="Helical" evidence="1">
    <location>
        <begin position="192"/>
        <end position="211"/>
    </location>
</feature>
<protein>
    <recommendedName>
        <fullName evidence="4">SURF1-like protein</fullName>
    </recommendedName>
</protein>
<evidence type="ECO:0000313" key="3">
    <source>
        <dbReference type="Proteomes" id="UP001596977"/>
    </source>
</evidence>
<keyword evidence="1" id="KW-1133">Transmembrane helix</keyword>
<name>A0ABW3H6R9_9SPHN</name>
<sequence>MLSMLFRLPAIAYFAIAPLGVVMAVTLYFQDRAEEAEKAAARAGKPPALVKIEEFQKGRNVGPAHEVNVLGQVDVTRMVELTRTKRGVESDRWVMAPVYPTNATSNAEPAIGQMIQRGHVSDAALQKLIAAEGAFGPIMVLDGQMVEPSNERKALDEIADKIQLAPTALLVDPFEEGRTAGLAPSTSGRDTAIFALILALLVAGYGAFRFFSERNRDRLDDPEGGYI</sequence>
<reference evidence="3" key="1">
    <citation type="journal article" date="2019" name="Int. J. Syst. Evol. Microbiol.">
        <title>The Global Catalogue of Microorganisms (GCM) 10K type strain sequencing project: providing services to taxonomists for standard genome sequencing and annotation.</title>
        <authorList>
            <consortium name="The Broad Institute Genomics Platform"/>
            <consortium name="The Broad Institute Genome Sequencing Center for Infectious Disease"/>
            <person name="Wu L."/>
            <person name="Ma J."/>
        </authorList>
    </citation>
    <scope>NUCLEOTIDE SEQUENCE [LARGE SCALE GENOMIC DNA]</scope>
    <source>
        <strain evidence="3">CCUG 62982</strain>
    </source>
</reference>
<gene>
    <name evidence="2" type="ORF">ACFQ1E_10955</name>
</gene>
<comment type="caution">
    <text evidence="2">The sequence shown here is derived from an EMBL/GenBank/DDBJ whole genome shotgun (WGS) entry which is preliminary data.</text>
</comment>
<proteinExistence type="predicted"/>
<evidence type="ECO:0000256" key="1">
    <source>
        <dbReference type="SAM" id="Phobius"/>
    </source>
</evidence>
<keyword evidence="1" id="KW-0812">Transmembrane</keyword>
<keyword evidence="3" id="KW-1185">Reference proteome</keyword>
<evidence type="ECO:0000313" key="2">
    <source>
        <dbReference type="EMBL" id="MFD0946857.1"/>
    </source>
</evidence>
<accession>A0ABW3H6R9</accession>
<keyword evidence="1" id="KW-0472">Membrane</keyword>
<dbReference type="EMBL" id="JBHTJG010000004">
    <property type="protein sequence ID" value="MFD0946857.1"/>
    <property type="molecule type" value="Genomic_DNA"/>
</dbReference>